<sequence>MAEKFEQIYLCYDHALDWLDEHRELFNPLTDKSDNPSADIYLTKALGELGLLCMLYYRSKEGDVEPRIQHFLQLIFGVWQQPQYQERIIRRPEYFQIYTMIYIVLQQCNVITEDYKELIQLVIDQRYVTATETTPMRLLDRRHMLDCGQFHHSLPSYEQLYHNTLLAQTPELAYLTDTDVYAVTHTLFYLTDFGRSSSPILQGDHLATIQWSIETLLGLYLRNKNWDLVGELLLDCYCLHWYPGTVFDLAWETIRKHQLPDGSIPGPRYSQEQRDKLDSTASIHYCFEENYHTTIVNAITSFLTYQDLKMSASAK</sequence>
<accession>A0ABQ3VAH8</accession>
<protein>
    <recommendedName>
        <fullName evidence="1">DUF6895 domain-containing protein</fullName>
    </recommendedName>
</protein>
<dbReference type="Proteomes" id="UP000635565">
    <property type="component" value="Unassembled WGS sequence"/>
</dbReference>
<evidence type="ECO:0000313" key="2">
    <source>
        <dbReference type="EMBL" id="GHO83150.1"/>
    </source>
</evidence>
<reference evidence="2 3" key="1">
    <citation type="journal article" date="2021" name="Int. J. Syst. Evol. Microbiol.">
        <title>Reticulibacter mediterranei gen. nov., sp. nov., within the new family Reticulibacteraceae fam. nov., and Ktedonospora formicarum gen. nov., sp. nov., Ktedonobacter robiniae sp. nov., Dictyobacter formicarum sp. nov. and Dictyobacter arantiisoli sp. nov., belonging to the class Ktedonobacteria.</title>
        <authorList>
            <person name="Yabe S."/>
            <person name="Zheng Y."/>
            <person name="Wang C.M."/>
            <person name="Sakai Y."/>
            <person name="Abe K."/>
            <person name="Yokota A."/>
            <person name="Donadio S."/>
            <person name="Cavaletti L."/>
            <person name="Monciardini P."/>
        </authorList>
    </citation>
    <scope>NUCLEOTIDE SEQUENCE [LARGE SCALE GENOMIC DNA]</scope>
    <source>
        <strain evidence="2 3">SOSP1-9</strain>
    </source>
</reference>
<proteinExistence type="predicted"/>
<organism evidence="2 3">
    <name type="scientific">Dictyobacter formicarum</name>
    <dbReference type="NCBI Taxonomy" id="2778368"/>
    <lineage>
        <taxon>Bacteria</taxon>
        <taxon>Bacillati</taxon>
        <taxon>Chloroflexota</taxon>
        <taxon>Ktedonobacteria</taxon>
        <taxon>Ktedonobacterales</taxon>
        <taxon>Dictyobacteraceae</taxon>
        <taxon>Dictyobacter</taxon>
    </lineage>
</organism>
<evidence type="ECO:0000313" key="3">
    <source>
        <dbReference type="Proteomes" id="UP000635565"/>
    </source>
</evidence>
<evidence type="ECO:0000259" key="1">
    <source>
        <dbReference type="Pfam" id="PF21836"/>
    </source>
</evidence>
<comment type="caution">
    <text evidence="2">The sequence shown here is derived from an EMBL/GenBank/DDBJ whole genome shotgun (WGS) entry which is preliminary data.</text>
</comment>
<dbReference type="EMBL" id="BNJJ01000003">
    <property type="protein sequence ID" value="GHO83150.1"/>
    <property type="molecule type" value="Genomic_DNA"/>
</dbReference>
<gene>
    <name evidence="2" type="ORF">KSZ_11560</name>
</gene>
<keyword evidence="3" id="KW-1185">Reference proteome</keyword>
<dbReference type="Pfam" id="PF21836">
    <property type="entry name" value="DUF6895"/>
    <property type="match status" value="1"/>
</dbReference>
<dbReference type="RefSeq" id="WP_201360810.1">
    <property type="nucleotide sequence ID" value="NZ_BNJJ01000003.1"/>
</dbReference>
<feature type="domain" description="DUF6895" evidence="1">
    <location>
        <begin position="13"/>
        <end position="300"/>
    </location>
</feature>
<dbReference type="InterPro" id="IPR054190">
    <property type="entry name" value="DUF6895"/>
</dbReference>
<name>A0ABQ3VAH8_9CHLR</name>